<dbReference type="GO" id="GO:0003677">
    <property type="term" value="F:DNA binding"/>
    <property type="evidence" value="ECO:0007669"/>
    <property type="project" value="InterPro"/>
</dbReference>
<reference evidence="2" key="1">
    <citation type="submission" date="2021-01" db="EMBL/GenBank/DDBJ databases">
        <title>Whole genome shotgun sequence of Planotetraspora silvatica NBRC 100141.</title>
        <authorList>
            <person name="Komaki H."/>
            <person name="Tamura T."/>
        </authorList>
    </citation>
    <scope>NUCLEOTIDE SEQUENCE</scope>
    <source>
        <strain evidence="2">NBRC 100141</strain>
    </source>
</reference>
<proteinExistence type="predicted"/>
<dbReference type="Pfam" id="PF17765">
    <property type="entry name" value="MLTR_LBD"/>
    <property type="match status" value="1"/>
</dbReference>
<accession>A0A8J3UPJ6</accession>
<dbReference type="InterPro" id="IPR001387">
    <property type="entry name" value="Cro/C1-type_HTH"/>
</dbReference>
<organism evidence="2 3">
    <name type="scientific">Planotetraspora silvatica</name>
    <dbReference type="NCBI Taxonomy" id="234614"/>
    <lineage>
        <taxon>Bacteria</taxon>
        <taxon>Bacillati</taxon>
        <taxon>Actinomycetota</taxon>
        <taxon>Actinomycetes</taxon>
        <taxon>Streptosporangiales</taxon>
        <taxon>Streptosporangiaceae</taxon>
        <taxon>Planotetraspora</taxon>
    </lineage>
</organism>
<dbReference type="SUPFAM" id="SSF47413">
    <property type="entry name" value="lambda repressor-like DNA-binding domains"/>
    <property type="match status" value="1"/>
</dbReference>
<keyword evidence="3" id="KW-1185">Reference proteome</keyword>
<dbReference type="PANTHER" id="PTHR35010">
    <property type="entry name" value="BLL4672 PROTEIN-RELATED"/>
    <property type="match status" value="1"/>
</dbReference>
<dbReference type="Proteomes" id="UP000644610">
    <property type="component" value="Unassembled WGS sequence"/>
</dbReference>
<protein>
    <submittedName>
        <fullName evidence="2">Transcriptional regulator</fullName>
    </submittedName>
</protein>
<dbReference type="Pfam" id="PF13560">
    <property type="entry name" value="HTH_31"/>
    <property type="match status" value="1"/>
</dbReference>
<evidence type="ECO:0000313" key="2">
    <source>
        <dbReference type="EMBL" id="GII48310.1"/>
    </source>
</evidence>
<dbReference type="EMBL" id="BOOQ01000031">
    <property type="protein sequence ID" value="GII48310.1"/>
    <property type="molecule type" value="Genomic_DNA"/>
</dbReference>
<evidence type="ECO:0000313" key="3">
    <source>
        <dbReference type="Proteomes" id="UP000644610"/>
    </source>
</evidence>
<dbReference type="InterPro" id="IPR041413">
    <property type="entry name" value="MLTR_LBD"/>
</dbReference>
<evidence type="ECO:0000259" key="1">
    <source>
        <dbReference type="SMART" id="SM00530"/>
    </source>
</evidence>
<dbReference type="PANTHER" id="PTHR35010:SF2">
    <property type="entry name" value="BLL4672 PROTEIN"/>
    <property type="match status" value="1"/>
</dbReference>
<dbReference type="Gene3D" id="3.30.450.180">
    <property type="match status" value="1"/>
</dbReference>
<dbReference type="SMART" id="SM00530">
    <property type="entry name" value="HTH_XRE"/>
    <property type="match status" value="1"/>
</dbReference>
<sequence length="267" mass="30374">MSALGEFLRARRQATTPDQVGLPHIGGRRTPGLRRSEVAELAGISIDYYMRLEQGRERHPSEQVLEALARVFQLGPEATEHLHDLVRPRRRRVVPADRADQINPAVVELVQSWSYPALVLNRRLDVIFKNRLGATICAYGNPEYADNLLRHAFYEPDFYQNWDSAVGEWVAHLRATAGPHCDDPFLLELIEELSGIDEFRRMWARHDVRTNSRGLAFLRHSEVGDLKLTYETLPISSAPGQIILVCQSLMDDPFDDSVAKLRELLAK</sequence>
<comment type="caution">
    <text evidence="2">The sequence shown here is derived from an EMBL/GenBank/DDBJ whole genome shotgun (WGS) entry which is preliminary data.</text>
</comment>
<dbReference type="RefSeq" id="WP_203977620.1">
    <property type="nucleotide sequence ID" value="NZ_BAAAKY010000033.1"/>
</dbReference>
<dbReference type="AlphaFoldDB" id="A0A8J3UPJ6"/>
<gene>
    <name evidence="2" type="ORF">Psi02_47340</name>
</gene>
<name>A0A8J3UPJ6_9ACTN</name>
<feature type="domain" description="HTH cro/C1-type" evidence="1">
    <location>
        <begin position="7"/>
        <end position="79"/>
    </location>
</feature>
<dbReference type="CDD" id="cd00093">
    <property type="entry name" value="HTH_XRE"/>
    <property type="match status" value="1"/>
</dbReference>
<dbReference type="Gene3D" id="1.10.260.40">
    <property type="entry name" value="lambda repressor-like DNA-binding domains"/>
    <property type="match status" value="1"/>
</dbReference>
<dbReference type="InterPro" id="IPR010982">
    <property type="entry name" value="Lambda_DNA-bd_dom_sf"/>
</dbReference>